<keyword evidence="3" id="KW-1185">Reference proteome</keyword>
<evidence type="ECO:0000313" key="3">
    <source>
        <dbReference type="Proteomes" id="UP000094969"/>
    </source>
</evidence>
<dbReference type="RefSeq" id="WP_069691900.1">
    <property type="nucleotide sequence ID" value="NZ_CP017147.1"/>
</dbReference>
<name>A0A1D7U5S9_9HYPH</name>
<feature type="transmembrane region" description="Helical" evidence="1">
    <location>
        <begin position="37"/>
        <end position="56"/>
    </location>
</feature>
<dbReference type="Proteomes" id="UP000094969">
    <property type="component" value="Chromosome"/>
</dbReference>
<keyword evidence="1" id="KW-0472">Membrane</keyword>
<dbReference type="OrthoDB" id="9991495at2"/>
<dbReference type="AlphaFoldDB" id="A0A1D7U5S9"/>
<evidence type="ECO:0000313" key="2">
    <source>
        <dbReference type="EMBL" id="AOO82694.1"/>
    </source>
</evidence>
<organism evidence="2 3">
    <name type="scientific">Bosea vaviloviae</name>
    <dbReference type="NCBI Taxonomy" id="1526658"/>
    <lineage>
        <taxon>Bacteria</taxon>
        <taxon>Pseudomonadati</taxon>
        <taxon>Pseudomonadota</taxon>
        <taxon>Alphaproteobacteria</taxon>
        <taxon>Hyphomicrobiales</taxon>
        <taxon>Boseaceae</taxon>
        <taxon>Bosea</taxon>
    </lineage>
</organism>
<reference evidence="2 3" key="1">
    <citation type="journal article" date="2015" name="Antonie Van Leeuwenhoek">
        <title>Bosea vaviloviae sp. nov., a new species of slow-growing rhizobia isolated from nodules of the relict species Vavilovia formosa (Stev.) Fed.</title>
        <authorList>
            <person name="Safronova V.I."/>
            <person name="Kuznetsova I.G."/>
            <person name="Sazanova A.L."/>
            <person name="Kimeklis A.K."/>
            <person name="Belimov A.A."/>
            <person name="Andronov E.E."/>
            <person name="Pinaev A.G."/>
            <person name="Chizhevskaya E.P."/>
            <person name="Pukhaev A.R."/>
            <person name="Popov K.P."/>
            <person name="Willems A."/>
            <person name="Tikhonovich I.A."/>
        </authorList>
    </citation>
    <scope>NUCLEOTIDE SEQUENCE [LARGE SCALE GENOMIC DNA]</scope>
    <source>
        <strain evidence="2 3">Vaf18</strain>
    </source>
</reference>
<dbReference type="KEGG" id="bvv:BHK69_21610"/>
<dbReference type="STRING" id="1526658.BHK69_21610"/>
<dbReference type="EMBL" id="CP017147">
    <property type="protein sequence ID" value="AOO82694.1"/>
    <property type="molecule type" value="Genomic_DNA"/>
</dbReference>
<sequence>MAKSAILPLILIMPGVFTGLAKPLTALGDSYGPGWAELLNGGLGFVFIIAAAIAAITGRSKARPRG</sequence>
<evidence type="ECO:0000256" key="1">
    <source>
        <dbReference type="SAM" id="Phobius"/>
    </source>
</evidence>
<accession>A0A1D7U5S9</accession>
<gene>
    <name evidence="2" type="ORF">BHK69_21610</name>
</gene>
<keyword evidence="1" id="KW-0812">Transmembrane</keyword>
<protein>
    <submittedName>
        <fullName evidence="2">Uncharacterized protein</fullName>
    </submittedName>
</protein>
<keyword evidence="1" id="KW-1133">Transmembrane helix</keyword>
<proteinExistence type="predicted"/>